<evidence type="ECO:0000313" key="2">
    <source>
        <dbReference type="Proteomes" id="UP000240527"/>
    </source>
</evidence>
<dbReference type="EMBL" id="CP027850">
    <property type="protein sequence ID" value="AVQ01477.1"/>
    <property type="molecule type" value="Genomic_DNA"/>
</dbReference>
<dbReference type="RefSeq" id="WP_041538217.1">
    <property type="nucleotide sequence ID" value="NZ_CP027850.1"/>
</dbReference>
<evidence type="ECO:0008006" key="3">
    <source>
        <dbReference type="Google" id="ProtNLM"/>
    </source>
</evidence>
<proteinExistence type="predicted"/>
<organism evidence="1 2">
    <name type="scientific">Caulobacter segnis</name>
    <dbReference type="NCBI Taxonomy" id="88688"/>
    <lineage>
        <taxon>Bacteria</taxon>
        <taxon>Pseudomonadati</taxon>
        <taxon>Pseudomonadota</taxon>
        <taxon>Alphaproteobacteria</taxon>
        <taxon>Caulobacterales</taxon>
        <taxon>Caulobacteraceae</taxon>
        <taxon>Caulobacter</taxon>
    </lineage>
</organism>
<dbReference type="Proteomes" id="UP000240527">
    <property type="component" value="Chromosome"/>
</dbReference>
<dbReference type="PROSITE" id="PS51257">
    <property type="entry name" value="PROKAR_LIPOPROTEIN"/>
    <property type="match status" value="1"/>
</dbReference>
<accession>A0ABN5IR42</accession>
<protein>
    <recommendedName>
        <fullName evidence="3">DUF306 domain-containing protein</fullName>
    </recommendedName>
</protein>
<reference evidence="1 2" key="1">
    <citation type="journal article" date="2015" name="Biotechnol. Bioeng.">
        <title>Genome sequence and phenotypic characterization of Caulobacter segnis.</title>
        <authorList>
            <person name="Patel S."/>
            <person name="Fletcher B."/>
            <person name="Scott D.C."/>
            <person name="Ely B."/>
        </authorList>
    </citation>
    <scope>NUCLEOTIDE SEQUENCE [LARGE SCALE GENOMIC DNA]</scope>
    <source>
        <strain evidence="1 2">TK0059</strain>
    </source>
</reference>
<gene>
    <name evidence="1" type="ORF">B7G68_06175</name>
</gene>
<sequence>MSGRISRRGFMLAGATFALVGCATTPRLVSGETWPELEPLLMVSLGRHAVTIRIESRGCADRANMVFRVDRQDGRAVVAFARRRLETCKGPRGWADMTFSYEELGLKRGERIVIANPVISPSA</sequence>
<name>A0ABN5IR42_9CAUL</name>
<evidence type="ECO:0000313" key="1">
    <source>
        <dbReference type="EMBL" id="AVQ01477.1"/>
    </source>
</evidence>
<keyword evidence="2" id="KW-1185">Reference proteome</keyword>